<dbReference type="InterPro" id="IPR029063">
    <property type="entry name" value="SAM-dependent_MTases_sf"/>
</dbReference>
<accession>A0A3A9AFV7</accession>
<name>A0A3A9AFV7_9FIRM</name>
<dbReference type="EMBL" id="RAYQ01000015">
    <property type="protein sequence ID" value="RKI90259.1"/>
    <property type="molecule type" value="Genomic_DNA"/>
</dbReference>
<organism evidence="2 3">
    <name type="scientific">Parablautia intestinalis</name>
    <dbReference type="NCBI Taxonomy" id="2320100"/>
    <lineage>
        <taxon>Bacteria</taxon>
        <taxon>Bacillati</taxon>
        <taxon>Bacillota</taxon>
        <taxon>Clostridia</taxon>
        <taxon>Lachnospirales</taxon>
        <taxon>Lachnospiraceae</taxon>
        <taxon>Parablautia</taxon>
    </lineage>
</organism>
<dbReference type="AlphaFoldDB" id="A0A3A9AFV7"/>
<dbReference type="PANTHER" id="PTHR43404:SF2">
    <property type="entry name" value="LIPOPOLYSACCHARIDE CHOLINEPHOSPHOTRANSFERASE LICD"/>
    <property type="match status" value="1"/>
</dbReference>
<evidence type="ECO:0000313" key="2">
    <source>
        <dbReference type="EMBL" id="RKI90259.1"/>
    </source>
</evidence>
<dbReference type="InterPro" id="IPR052942">
    <property type="entry name" value="LPS_cholinephosphotransferase"/>
</dbReference>
<dbReference type="Proteomes" id="UP000280696">
    <property type="component" value="Unassembled WGS sequence"/>
</dbReference>
<evidence type="ECO:0000259" key="1">
    <source>
        <dbReference type="Pfam" id="PF04991"/>
    </source>
</evidence>
<dbReference type="InterPro" id="IPR007074">
    <property type="entry name" value="LicD/FKTN/FKRP_NTP_transf"/>
</dbReference>
<comment type="caution">
    <text evidence="2">The sequence shown here is derived from an EMBL/GenBank/DDBJ whole genome shotgun (WGS) entry which is preliminary data.</text>
</comment>
<feature type="domain" description="LicD/FKTN/FKRP nucleotidyltransferase" evidence="1">
    <location>
        <begin position="369"/>
        <end position="594"/>
    </location>
</feature>
<dbReference type="Gene3D" id="3.40.50.150">
    <property type="entry name" value="Vaccinia Virus protein VP39"/>
    <property type="match status" value="1"/>
</dbReference>
<dbReference type="Pfam" id="PF04991">
    <property type="entry name" value="LicD"/>
    <property type="match status" value="1"/>
</dbReference>
<proteinExistence type="predicted"/>
<dbReference type="SUPFAM" id="SSF53335">
    <property type="entry name" value="S-adenosyl-L-methionine-dependent methyltransferases"/>
    <property type="match status" value="1"/>
</dbReference>
<dbReference type="PANTHER" id="PTHR43404">
    <property type="entry name" value="LIPOPOLYSACCHARIDE CHOLINEPHOSPHOTRANSFERASE LICD"/>
    <property type="match status" value="1"/>
</dbReference>
<dbReference type="OrthoDB" id="9786100at2"/>
<reference evidence="2 3" key="1">
    <citation type="submission" date="2018-09" db="EMBL/GenBank/DDBJ databases">
        <title>Murine metabolic-syndrome-specific gut microbial biobank.</title>
        <authorList>
            <person name="Liu C."/>
        </authorList>
    </citation>
    <scope>NUCLEOTIDE SEQUENCE [LARGE SCALE GENOMIC DNA]</scope>
    <source>
        <strain evidence="2 3">0.1xD8-82</strain>
    </source>
</reference>
<sequence length="744" mass="85349">MMLIDKYYKKESSDKISDIDRVTGGYIKAIGRENCDDAVSVDPREEISFYLACESRSAISWYPFEREASVLEIGGDFGNIAGELCDRVSQVVIAENSLFRAQMICERYRHRENLTVYAGEVSDMEFPWAFDYIVILGLADKTGSYGASEEYYLRIFKHLRKLLKEEGKLLLADDNLYSLSCCQQGDGALNPQSHMEKFSKAQMVSLLGEAGFPYIKFYYPLPDYKLVGRVYSDEALPSAAEWNCLLHYDCEDQSFLASNMELFTGLTDNHLFTAFAPSFFMEAGRKDNLSQIKKANVLFGDNYELPFLGFDWKKKGYSSLTKAVEDYRAGAVDKERAASAVLRTDQDHRVLEKVLEVELDLLKKLKEVCGRHGLTLYAMYGTLLGAVRRAGIVTGDDDIDVALKREDFDKLLTLQDEFADPYFLQTPAGDECFYGGYLKLRNGSTTALHPQNWWVNCCEGISIDIFPLDSGFSNVKKEAAKRRKIKIWQRFLYAKAYGYFPCFKDMKLLKWKAYKYIGKLFTREQLAHYLDQALSETDGKDASPFGIYAHYLQDGREPQIFDKKAFDRSIRLSYEELELDAPAGWDGILRKVYGENYIDRLPWHESKQRHGFYDAQAPYQSYKPHFNGLFRPQPQEGKKVVLFGDEALFGSYFEKYGSQYVPKALVSFQAYGKKSIHGIPVQKWDAYMEGRPDLSEIYPVVCSFDIRSAIASLKAAGLNDYYVYLHSREWILLANYTFAMREFE</sequence>
<dbReference type="GO" id="GO:0009100">
    <property type="term" value="P:glycoprotein metabolic process"/>
    <property type="evidence" value="ECO:0007669"/>
    <property type="project" value="UniProtKB-ARBA"/>
</dbReference>
<protein>
    <recommendedName>
        <fullName evidence="1">LicD/FKTN/FKRP nucleotidyltransferase domain-containing protein</fullName>
    </recommendedName>
</protein>
<dbReference type="RefSeq" id="WP_120470875.1">
    <property type="nucleotide sequence ID" value="NZ_RAYQ01000015.1"/>
</dbReference>
<evidence type="ECO:0000313" key="3">
    <source>
        <dbReference type="Proteomes" id="UP000280696"/>
    </source>
</evidence>
<keyword evidence="3" id="KW-1185">Reference proteome</keyword>
<gene>
    <name evidence="2" type="ORF">D7V94_14135</name>
</gene>